<dbReference type="AlphaFoldDB" id="A0A8H5XQ09"/>
<proteinExistence type="predicted"/>
<evidence type="ECO:0000313" key="2">
    <source>
        <dbReference type="EMBL" id="KAF5697531.1"/>
    </source>
</evidence>
<comment type="caution">
    <text evidence="2">The sequence shown here is derived from an EMBL/GenBank/DDBJ whole genome shotgun (WGS) entry which is preliminary data.</text>
</comment>
<feature type="region of interest" description="Disordered" evidence="1">
    <location>
        <begin position="1"/>
        <end position="20"/>
    </location>
</feature>
<dbReference type="OrthoDB" id="5101966at2759"/>
<evidence type="ECO:0000313" key="3">
    <source>
        <dbReference type="Proteomes" id="UP000544331"/>
    </source>
</evidence>
<keyword evidence="3" id="KW-1185">Reference proteome</keyword>
<protein>
    <submittedName>
        <fullName evidence="2">Uncharacterized protein</fullName>
    </submittedName>
</protein>
<dbReference type="Proteomes" id="UP000544331">
    <property type="component" value="Unassembled WGS sequence"/>
</dbReference>
<gene>
    <name evidence="2" type="ORF">FMUND_15388</name>
</gene>
<reference evidence="2 3" key="1">
    <citation type="submission" date="2020-05" db="EMBL/GenBank/DDBJ databases">
        <title>Identification and distribution of gene clusters putatively required for synthesis of sphingolipid metabolism inhibitors in phylogenetically diverse species of the filamentous fungus Fusarium.</title>
        <authorList>
            <person name="Kim H.-S."/>
            <person name="Busman M."/>
            <person name="Brown D.W."/>
            <person name="Divon H."/>
            <person name="Uhlig S."/>
            <person name="Proctor R.H."/>
        </authorList>
    </citation>
    <scope>NUCLEOTIDE SEQUENCE [LARGE SCALE GENOMIC DNA]</scope>
    <source>
        <strain evidence="2 3">NRRL 66235</strain>
    </source>
</reference>
<evidence type="ECO:0000256" key="1">
    <source>
        <dbReference type="SAM" id="MobiDB-lite"/>
    </source>
</evidence>
<organism evidence="2 3">
    <name type="scientific">Fusarium mundagurra</name>
    <dbReference type="NCBI Taxonomy" id="1567541"/>
    <lineage>
        <taxon>Eukaryota</taxon>
        <taxon>Fungi</taxon>
        <taxon>Dikarya</taxon>
        <taxon>Ascomycota</taxon>
        <taxon>Pezizomycotina</taxon>
        <taxon>Sordariomycetes</taxon>
        <taxon>Hypocreomycetidae</taxon>
        <taxon>Hypocreales</taxon>
        <taxon>Nectriaceae</taxon>
        <taxon>Fusarium</taxon>
        <taxon>Fusarium fujikuroi species complex</taxon>
    </lineage>
</organism>
<sequence>MESSDHIQPPPYSRSSPVHPDGPSLHCLDEKFRHYYFFKKKDGWMPALMDFIGKNKGEYGVDLSDKETKLRIALPDRNYITLLYRNLQEIRRTLDTAMKKVRLHDYWEIDEKCELEQREAIAEKYKHMYRWDLGFDSKFRELEATKTDSVKEMERQQFVGRFFGK</sequence>
<accession>A0A8H5XQ09</accession>
<name>A0A8H5XQ09_9HYPO</name>
<dbReference type="EMBL" id="JAAOAN010001008">
    <property type="protein sequence ID" value="KAF5697531.1"/>
    <property type="molecule type" value="Genomic_DNA"/>
</dbReference>